<dbReference type="CDD" id="cd00063">
    <property type="entry name" value="FN3"/>
    <property type="match status" value="1"/>
</dbReference>
<sequence length="757" mass="81405">MMRLKWSHWIASWNNTWKNSFGAVLLAICIASAVGCIAPQTAQAAGEVIVDNSDAGFTTGGTWSASTILAGYYGPNYVSDGTSGADASSKWAKWTPLITDAGFYDIYMRWTADTNRPDAAPLEISYNGGVDTSKTVNQTQNHGTWVLIGRYALSAGSTHYVKLLATDSGYTIADAVKFVPAEVSDIIVDNTDSGFTANGTWGASTILSGYYGANYTSDGTIGADDANKWAKWTPFISVSGYYHVYMRWTADTNRPDAAPVEIVYDGGTDSSRTVNQQVYGGQWVLVGTYPFAVGSASYIKLLATDAGYTIADAVKLEYAGTTSPVADPTALSASTGSPSHLNLSWTDNASNEQGYRIERRKLGDSSWLTLGLLPANTTSYQSVGLLAGTTYEHRITAFRSDGVSHTVAFPNTATLTLSGATRGISVAPVSAGNPRNGEGGMIKLNDGSLLFLYDKFPSTADLDVGTKIAKRTSSDGGLTWSAESILFSNPSRGLIQPSLVRLANGQLGVAYTTFTGSTDAKRVFRTSTDEGATWSAEIAISDNTYNYVATTNDRIIRLASGRLVMPAHKNSPLRTLVYVSDDNGLTWSNKTPSPLSASGGEMWEADIVDVGGNELLLYARTRTGWLYESRSADNGDTWSTPAQTQIRYSISPPKLSRLPGTDTLILIGCGTNYVPGDGFSDGARLILSSQISTDGGRTWSNYKQIEYTGGSDWYHYPSILWDGSDAHLTYYRGNPFGGSYYVKLPSTWFTSNPAWPY</sequence>
<dbReference type="RefSeq" id="WP_131015167.1">
    <property type="nucleotide sequence ID" value="NZ_SIRE01000014.1"/>
</dbReference>
<keyword evidence="1" id="KW-0732">Signal</keyword>
<dbReference type="InterPro" id="IPR036116">
    <property type="entry name" value="FN3_sf"/>
</dbReference>
<dbReference type="Pfam" id="PF25275">
    <property type="entry name" value="Golvesin_C"/>
    <property type="match status" value="2"/>
</dbReference>
<comment type="caution">
    <text evidence="3">The sequence shown here is derived from an EMBL/GenBank/DDBJ whole genome shotgun (WGS) entry which is preliminary data.</text>
</comment>
<organism evidence="3 4">
    <name type="scientific">Paenibacillus thalictri</name>
    <dbReference type="NCBI Taxonomy" id="2527873"/>
    <lineage>
        <taxon>Bacteria</taxon>
        <taxon>Bacillati</taxon>
        <taxon>Bacillota</taxon>
        <taxon>Bacilli</taxon>
        <taxon>Bacillales</taxon>
        <taxon>Paenibacillaceae</taxon>
        <taxon>Paenibacillus</taxon>
    </lineage>
</organism>
<reference evidence="3 4" key="1">
    <citation type="submission" date="2019-02" db="EMBL/GenBank/DDBJ databases">
        <title>Paenibacillus sp. nov., isolated from surface-sterilized tissue of Thalictrum simplex L.</title>
        <authorList>
            <person name="Tuo L."/>
        </authorList>
    </citation>
    <scope>NUCLEOTIDE SEQUENCE [LARGE SCALE GENOMIC DNA]</scope>
    <source>
        <strain evidence="3 4">N2SHLJ1</strain>
    </source>
</reference>
<feature type="signal peptide" evidence="1">
    <location>
        <begin position="1"/>
        <end position="44"/>
    </location>
</feature>
<dbReference type="SUPFAM" id="SSF49265">
    <property type="entry name" value="Fibronectin type III"/>
    <property type="match status" value="1"/>
</dbReference>
<dbReference type="Gene3D" id="2.120.10.10">
    <property type="match status" value="1"/>
</dbReference>
<accession>A0A4Q9DPV4</accession>
<proteinExistence type="predicted"/>
<gene>
    <name evidence="3" type="ORF">EYB31_19880</name>
</gene>
<dbReference type="InterPro" id="IPR033803">
    <property type="entry name" value="CBD-like_Golvesin-Xly"/>
</dbReference>
<dbReference type="Gene3D" id="2.60.40.10">
    <property type="entry name" value="Immunoglobulins"/>
    <property type="match status" value="1"/>
</dbReference>
<evidence type="ECO:0000259" key="2">
    <source>
        <dbReference type="PROSITE" id="PS50853"/>
    </source>
</evidence>
<dbReference type="PANTHER" id="PTHR43752:SF2">
    <property type="entry name" value="BNR_ASP-BOX REPEAT FAMILY PROTEIN"/>
    <property type="match status" value="1"/>
</dbReference>
<dbReference type="Pfam" id="PF13088">
    <property type="entry name" value="BNR_2"/>
    <property type="match status" value="1"/>
</dbReference>
<name>A0A4Q9DPV4_9BACL</name>
<dbReference type="InterPro" id="IPR036278">
    <property type="entry name" value="Sialidase_sf"/>
</dbReference>
<feature type="domain" description="Fibronectin type-III" evidence="2">
    <location>
        <begin position="324"/>
        <end position="419"/>
    </location>
</feature>
<evidence type="ECO:0000313" key="3">
    <source>
        <dbReference type="EMBL" id="TBL76261.1"/>
    </source>
</evidence>
<dbReference type="OrthoDB" id="9801077at2"/>
<dbReference type="InterPro" id="IPR003961">
    <property type="entry name" value="FN3_dom"/>
</dbReference>
<dbReference type="SUPFAM" id="SSF50939">
    <property type="entry name" value="Sialidases"/>
    <property type="match status" value="1"/>
</dbReference>
<evidence type="ECO:0000313" key="4">
    <source>
        <dbReference type="Proteomes" id="UP000293142"/>
    </source>
</evidence>
<protein>
    <recommendedName>
        <fullName evidence="2">Fibronectin type-III domain-containing protein</fullName>
    </recommendedName>
</protein>
<evidence type="ECO:0000256" key="1">
    <source>
        <dbReference type="SAM" id="SignalP"/>
    </source>
</evidence>
<dbReference type="EMBL" id="SIRE01000014">
    <property type="protein sequence ID" value="TBL76261.1"/>
    <property type="molecule type" value="Genomic_DNA"/>
</dbReference>
<feature type="chain" id="PRO_5020352291" description="Fibronectin type-III domain-containing protein" evidence="1">
    <location>
        <begin position="45"/>
        <end position="757"/>
    </location>
</feature>
<dbReference type="Pfam" id="PF00041">
    <property type="entry name" value="fn3"/>
    <property type="match status" value="1"/>
</dbReference>
<dbReference type="InterPro" id="IPR011040">
    <property type="entry name" value="Sialidase"/>
</dbReference>
<dbReference type="Proteomes" id="UP000293142">
    <property type="component" value="Unassembled WGS sequence"/>
</dbReference>
<dbReference type="InterPro" id="IPR013783">
    <property type="entry name" value="Ig-like_fold"/>
</dbReference>
<keyword evidence="4" id="KW-1185">Reference proteome</keyword>
<dbReference type="AlphaFoldDB" id="A0A4Q9DPV4"/>
<dbReference type="CDD" id="cd15482">
    <property type="entry name" value="Sialidase_non-viral"/>
    <property type="match status" value="1"/>
</dbReference>
<dbReference type="PANTHER" id="PTHR43752">
    <property type="entry name" value="BNR/ASP-BOX REPEAT FAMILY PROTEIN"/>
    <property type="match status" value="1"/>
</dbReference>
<dbReference type="SMART" id="SM00060">
    <property type="entry name" value="FN3"/>
    <property type="match status" value="1"/>
</dbReference>
<dbReference type="PROSITE" id="PS50853">
    <property type="entry name" value="FN3"/>
    <property type="match status" value="1"/>
</dbReference>